<reference evidence="3 4" key="1">
    <citation type="journal article" date="2020" name="Mol. Biol. Evol.">
        <title>Distinct Expression and Methylation Patterns for Genes with Different Fates following a Single Whole-Genome Duplication in Flowering Plants.</title>
        <authorList>
            <person name="Shi T."/>
            <person name="Rahmani R.S."/>
            <person name="Gugger P.F."/>
            <person name="Wang M."/>
            <person name="Li H."/>
            <person name="Zhang Y."/>
            <person name="Li Z."/>
            <person name="Wang Q."/>
            <person name="Van de Peer Y."/>
            <person name="Marchal K."/>
            <person name="Chen J."/>
        </authorList>
    </citation>
    <scope>NUCLEOTIDE SEQUENCE [LARGE SCALE GENOMIC DNA]</scope>
    <source>
        <tissue evidence="3">Leaf</tissue>
    </source>
</reference>
<feature type="domain" description="RNase H type-1" evidence="2">
    <location>
        <begin position="33"/>
        <end position="119"/>
    </location>
</feature>
<proteinExistence type="predicted"/>
<dbReference type="EMBL" id="DUZY01000002">
    <property type="protein sequence ID" value="DAD26727.1"/>
    <property type="molecule type" value="Genomic_DNA"/>
</dbReference>
<sequence>MGHLLIIMMQLLHMLFFSPTNIFVAAVETNCKAQNPLHTKWWAIHYALRQALDFGISKVRLYMNTQHIVNSLTSMNSQLNWMNRVCLMKSDIWCSLIFCQTIYVSGVKNQVAHEIANRARIVKGDTEFKAEHPDWMRNLFCTL</sequence>
<keyword evidence="1" id="KW-0732">Signal</keyword>
<feature type="chain" id="PRO_5032803579" description="RNase H type-1 domain-containing protein" evidence="1">
    <location>
        <begin position="27"/>
        <end position="143"/>
    </location>
</feature>
<evidence type="ECO:0000256" key="1">
    <source>
        <dbReference type="SAM" id="SignalP"/>
    </source>
</evidence>
<dbReference type="InterPro" id="IPR002156">
    <property type="entry name" value="RNaseH_domain"/>
</dbReference>
<accession>A0A822Y2Q5</accession>
<dbReference type="GO" id="GO:0004523">
    <property type="term" value="F:RNA-DNA hybrid ribonuclease activity"/>
    <property type="evidence" value="ECO:0007669"/>
    <property type="project" value="InterPro"/>
</dbReference>
<protein>
    <recommendedName>
        <fullName evidence="2">RNase H type-1 domain-containing protein</fullName>
    </recommendedName>
</protein>
<comment type="caution">
    <text evidence="3">The sequence shown here is derived from an EMBL/GenBank/DDBJ whole genome shotgun (WGS) entry which is preliminary data.</text>
</comment>
<dbReference type="GO" id="GO:0003676">
    <property type="term" value="F:nucleic acid binding"/>
    <property type="evidence" value="ECO:0007669"/>
    <property type="project" value="InterPro"/>
</dbReference>
<evidence type="ECO:0000313" key="3">
    <source>
        <dbReference type="EMBL" id="DAD26727.1"/>
    </source>
</evidence>
<feature type="signal peptide" evidence="1">
    <location>
        <begin position="1"/>
        <end position="26"/>
    </location>
</feature>
<evidence type="ECO:0000313" key="4">
    <source>
        <dbReference type="Proteomes" id="UP000607653"/>
    </source>
</evidence>
<keyword evidence="4" id="KW-1185">Reference proteome</keyword>
<evidence type="ECO:0000259" key="2">
    <source>
        <dbReference type="Pfam" id="PF13456"/>
    </source>
</evidence>
<dbReference type="AlphaFoldDB" id="A0A822Y2Q5"/>
<name>A0A822Y2Q5_NELNU</name>
<dbReference type="Pfam" id="PF13456">
    <property type="entry name" value="RVT_3"/>
    <property type="match status" value="1"/>
</dbReference>
<organism evidence="3 4">
    <name type="scientific">Nelumbo nucifera</name>
    <name type="common">Sacred lotus</name>
    <dbReference type="NCBI Taxonomy" id="4432"/>
    <lineage>
        <taxon>Eukaryota</taxon>
        <taxon>Viridiplantae</taxon>
        <taxon>Streptophyta</taxon>
        <taxon>Embryophyta</taxon>
        <taxon>Tracheophyta</taxon>
        <taxon>Spermatophyta</taxon>
        <taxon>Magnoliopsida</taxon>
        <taxon>Proteales</taxon>
        <taxon>Nelumbonaceae</taxon>
        <taxon>Nelumbo</taxon>
    </lineage>
</organism>
<dbReference type="Proteomes" id="UP000607653">
    <property type="component" value="Unassembled WGS sequence"/>
</dbReference>
<gene>
    <name evidence="3" type="ORF">HUJ06_028195</name>
</gene>